<accession>A0A1H3X861</accession>
<evidence type="ECO:0000313" key="2">
    <source>
        <dbReference type="EMBL" id="SDZ95121.1"/>
    </source>
</evidence>
<feature type="transmembrane region" description="Helical" evidence="1">
    <location>
        <begin position="20"/>
        <end position="44"/>
    </location>
</feature>
<sequence>MYPDAVESDMNRDVLGWLGALLGVTILTPVVLYLFTGAAVGFLVACSGGPQGTFVVGASGSETLQLSCSAVRTLVKTAVTVGGSAAAVVGVAMVAVADITGSSGGMR</sequence>
<evidence type="ECO:0000313" key="3">
    <source>
        <dbReference type="Proteomes" id="UP000236755"/>
    </source>
</evidence>
<dbReference type="EMBL" id="FNQT01000001">
    <property type="protein sequence ID" value="SDZ95121.1"/>
    <property type="molecule type" value="Genomic_DNA"/>
</dbReference>
<keyword evidence="1" id="KW-0472">Membrane</keyword>
<reference evidence="2 3" key="1">
    <citation type="submission" date="2016-10" db="EMBL/GenBank/DDBJ databases">
        <authorList>
            <person name="de Groot N.N."/>
        </authorList>
    </citation>
    <scope>NUCLEOTIDE SEQUENCE [LARGE SCALE GENOMIC DNA]</scope>
    <source>
        <strain evidence="2 3">CGMCC 1.8712</strain>
    </source>
</reference>
<proteinExistence type="predicted"/>
<keyword evidence="3" id="KW-1185">Reference proteome</keyword>
<organism evidence="2 3">
    <name type="scientific">Haloplanus vescus</name>
    <dbReference type="NCBI Taxonomy" id="555874"/>
    <lineage>
        <taxon>Archaea</taxon>
        <taxon>Methanobacteriati</taxon>
        <taxon>Methanobacteriota</taxon>
        <taxon>Stenosarchaea group</taxon>
        <taxon>Halobacteria</taxon>
        <taxon>Halobacteriales</taxon>
        <taxon>Haloferacaceae</taxon>
        <taxon>Haloplanus</taxon>
    </lineage>
</organism>
<keyword evidence="1" id="KW-1133">Transmembrane helix</keyword>
<gene>
    <name evidence="2" type="ORF">SAMN04488065_1391</name>
</gene>
<keyword evidence="1" id="KW-0812">Transmembrane</keyword>
<dbReference type="Proteomes" id="UP000236755">
    <property type="component" value="Unassembled WGS sequence"/>
</dbReference>
<protein>
    <submittedName>
        <fullName evidence="2">Uncharacterized protein</fullName>
    </submittedName>
</protein>
<dbReference type="AlphaFoldDB" id="A0A1H3X861"/>
<evidence type="ECO:0000256" key="1">
    <source>
        <dbReference type="SAM" id="Phobius"/>
    </source>
</evidence>
<name>A0A1H3X861_9EURY</name>